<comment type="subcellular location">
    <subcellularLocation>
        <location evidence="1">Cell membrane</location>
        <topology evidence="1">Multi-pass membrane protein</topology>
    </subcellularLocation>
</comment>
<evidence type="ECO:0000256" key="1">
    <source>
        <dbReference type="ARBA" id="ARBA00004651"/>
    </source>
</evidence>
<dbReference type="OrthoDB" id="5243783at2"/>
<accession>A0A178M086</accession>
<organism evidence="8 9">
    <name type="scientific">Chloroflexus islandicus</name>
    <dbReference type="NCBI Taxonomy" id="1707952"/>
    <lineage>
        <taxon>Bacteria</taxon>
        <taxon>Bacillati</taxon>
        <taxon>Chloroflexota</taxon>
        <taxon>Chloroflexia</taxon>
        <taxon>Chloroflexales</taxon>
        <taxon>Chloroflexineae</taxon>
        <taxon>Chloroflexaceae</taxon>
        <taxon>Chloroflexus</taxon>
    </lineage>
</organism>
<feature type="transmembrane region" description="Helical" evidence="6">
    <location>
        <begin position="22"/>
        <end position="41"/>
    </location>
</feature>
<reference evidence="8 9" key="1">
    <citation type="submission" date="2016-04" db="EMBL/GenBank/DDBJ databases">
        <title>Chloroflexus islandicus sp. nov., a thermophilic filamentous anoxygenic phototrophic bacterium from geyser Strokkur (Iceland).</title>
        <authorList>
            <person name="Gaisin V.A."/>
            <person name="Kalashnikov A.M."/>
            <person name="Sukhacheva M.V."/>
            <person name="Grouzdev D.S."/>
            <person name="Ivanov T.M."/>
            <person name="Kuznetsov B."/>
            <person name="Gorlenko V.M."/>
        </authorList>
    </citation>
    <scope>NUCLEOTIDE SEQUENCE [LARGE SCALE GENOMIC DNA]</scope>
    <source>
        <strain evidence="9">isl-2</strain>
    </source>
</reference>
<keyword evidence="3 6" id="KW-0812">Transmembrane</keyword>
<dbReference type="AlphaFoldDB" id="A0A178M086"/>
<feature type="transmembrane region" description="Helical" evidence="6">
    <location>
        <begin position="245"/>
        <end position="263"/>
    </location>
</feature>
<dbReference type="Proteomes" id="UP000078287">
    <property type="component" value="Unassembled WGS sequence"/>
</dbReference>
<feature type="transmembrane region" description="Helical" evidence="6">
    <location>
        <begin position="329"/>
        <end position="347"/>
    </location>
</feature>
<protein>
    <submittedName>
        <fullName evidence="8">ABC transporter</fullName>
    </submittedName>
</protein>
<evidence type="ECO:0000256" key="5">
    <source>
        <dbReference type="ARBA" id="ARBA00023136"/>
    </source>
</evidence>
<evidence type="ECO:0000313" key="9">
    <source>
        <dbReference type="Proteomes" id="UP000078287"/>
    </source>
</evidence>
<dbReference type="Pfam" id="PF12698">
    <property type="entry name" value="ABC2_membrane_3"/>
    <property type="match status" value="1"/>
</dbReference>
<keyword evidence="9" id="KW-1185">Reference proteome</keyword>
<sequence>MNAAAIWALIQKDARLYFANRLFALVTVLGLVAYAAIYFLLPATVDETLKVGLVIPEMPPALAEALADDAVVVKQFASAADLRAAVAAGEVTVGFAFPPDLFDQLRQGSRPAVELLLAPEVTPDVVGVYEAAARELSFTLAGQALPVTISEVILGPDLAGAQIAPRQRMLPLFAVLVLMVECLGLASLIAAEVEQGTIRALLVTPLTMRGLFVAKSLFGSLFAFVQAVILLAVTGGLAQAPLLNLTALLIGSVLMTGVAFLIASLGRDLMSVMGWGMLALLIMALPTFTVLIPGLAADWVRLIPTHYLVDTIYRSLNFGAGWAEVGGNLLPLAASALLLLALGMAILQRRFA</sequence>
<evidence type="ECO:0000256" key="6">
    <source>
        <dbReference type="SAM" id="Phobius"/>
    </source>
</evidence>
<proteinExistence type="predicted"/>
<dbReference type="InterPro" id="IPR051449">
    <property type="entry name" value="ABC-2_transporter_component"/>
</dbReference>
<name>A0A178M086_9CHLR</name>
<evidence type="ECO:0000313" key="8">
    <source>
        <dbReference type="EMBL" id="OAN39813.1"/>
    </source>
</evidence>
<dbReference type="PANTHER" id="PTHR30294">
    <property type="entry name" value="MEMBRANE COMPONENT OF ABC TRANSPORTER YHHJ-RELATED"/>
    <property type="match status" value="1"/>
</dbReference>
<feature type="transmembrane region" description="Helical" evidence="6">
    <location>
        <begin position="170"/>
        <end position="191"/>
    </location>
</feature>
<dbReference type="GO" id="GO:0140359">
    <property type="term" value="F:ABC-type transporter activity"/>
    <property type="evidence" value="ECO:0007669"/>
    <property type="project" value="InterPro"/>
</dbReference>
<evidence type="ECO:0000256" key="3">
    <source>
        <dbReference type="ARBA" id="ARBA00022692"/>
    </source>
</evidence>
<dbReference type="STRING" id="1707952.A6A03_19485"/>
<keyword evidence="4 6" id="KW-1133">Transmembrane helix</keyword>
<dbReference type="RefSeq" id="WP_066791008.1">
    <property type="nucleotide sequence ID" value="NZ_LWQS01000096.1"/>
</dbReference>
<feature type="domain" description="ABC-2 type transporter transmembrane" evidence="7">
    <location>
        <begin position="24"/>
        <end position="343"/>
    </location>
</feature>
<dbReference type="PANTHER" id="PTHR30294:SF29">
    <property type="entry name" value="MULTIDRUG ABC TRANSPORTER PERMEASE YBHS-RELATED"/>
    <property type="match status" value="1"/>
</dbReference>
<keyword evidence="5 6" id="KW-0472">Membrane</keyword>
<keyword evidence="2" id="KW-1003">Cell membrane</keyword>
<evidence type="ECO:0000256" key="2">
    <source>
        <dbReference type="ARBA" id="ARBA00022475"/>
    </source>
</evidence>
<dbReference type="EMBL" id="LWQS01000096">
    <property type="protein sequence ID" value="OAN39813.1"/>
    <property type="molecule type" value="Genomic_DNA"/>
</dbReference>
<dbReference type="InterPro" id="IPR013525">
    <property type="entry name" value="ABC2_TM"/>
</dbReference>
<comment type="caution">
    <text evidence="8">The sequence shown here is derived from an EMBL/GenBank/DDBJ whole genome shotgun (WGS) entry which is preliminary data.</text>
</comment>
<evidence type="ECO:0000256" key="4">
    <source>
        <dbReference type="ARBA" id="ARBA00022989"/>
    </source>
</evidence>
<feature type="transmembrane region" description="Helical" evidence="6">
    <location>
        <begin position="275"/>
        <end position="296"/>
    </location>
</feature>
<evidence type="ECO:0000259" key="7">
    <source>
        <dbReference type="Pfam" id="PF12698"/>
    </source>
</evidence>
<gene>
    <name evidence="8" type="ORF">A6A03_19485</name>
</gene>
<feature type="transmembrane region" description="Helical" evidence="6">
    <location>
        <begin position="212"/>
        <end position="233"/>
    </location>
</feature>
<dbReference type="GO" id="GO:0005886">
    <property type="term" value="C:plasma membrane"/>
    <property type="evidence" value="ECO:0007669"/>
    <property type="project" value="UniProtKB-SubCell"/>
</dbReference>